<dbReference type="InterPro" id="IPR036390">
    <property type="entry name" value="WH_DNA-bd_sf"/>
</dbReference>
<dbReference type="GO" id="GO:0006396">
    <property type="term" value="P:RNA processing"/>
    <property type="evidence" value="ECO:0007669"/>
    <property type="project" value="InterPro"/>
</dbReference>
<dbReference type="InterPro" id="IPR036388">
    <property type="entry name" value="WH-like_DNA-bd_sf"/>
</dbReference>
<dbReference type="PANTHER" id="PTHR22792">
    <property type="entry name" value="LUPUS LA PROTEIN-RELATED"/>
    <property type="match status" value="1"/>
</dbReference>
<evidence type="ECO:0000313" key="7">
    <source>
        <dbReference type="EnsemblPlants" id="LPERR08G19040.1"/>
    </source>
</evidence>
<dbReference type="GO" id="GO:0005634">
    <property type="term" value="C:nucleus"/>
    <property type="evidence" value="ECO:0007669"/>
    <property type="project" value="UniProtKB-SubCell"/>
</dbReference>
<feature type="domain" description="HTH La-type RNA-binding" evidence="6">
    <location>
        <begin position="173"/>
        <end position="264"/>
    </location>
</feature>
<evidence type="ECO:0000256" key="2">
    <source>
        <dbReference type="ARBA" id="ARBA00022884"/>
    </source>
</evidence>
<evidence type="ECO:0000256" key="3">
    <source>
        <dbReference type="ARBA" id="ARBA00023242"/>
    </source>
</evidence>
<comment type="subcellular location">
    <subcellularLocation>
        <location evidence="1">Nucleus</location>
    </subcellularLocation>
</comment>
<protein>
    <recommendedName>
        <fullName evidence="6">HTH La-type RNA-binding domain-containing protein</fullName>
    </recommendedName>
</protein>
<feature type="region of interest" description="Disordered" evidence="5">
    <location>
        <begin position="371"/>
        <end position="499"/>
    </location>
</feature>
<dbReference type="InterPro" id="IPR045180">
    <property type="entry name" value="La_dom_prot"/>
</dbReference>
<dbReference type="SUPFAM" id="SSF54928">
    <property type="entry name" value="RNA-binding domain, RBD"/>
    <property type="match status" value="1"/>
</dbReference>
<dbReference type="Pfam" id="PF05383">
    <property type="entry name" value="La"/>
    <property type="match status" value="1"/>
</dbReference>
<feature type="compositionally biased region" description="Acidic residues" evidence="5">
    <location>
        <begin position="381"/>
        <end position="391"/>
    </location>
</feature>
<dbReference type="PANTHER" id="PTHR22792:SF54">
    <property type="entry name" value="OS08G0542900 PROTEIN"/>
    <property type="match status" value="1"/>
</dbReference>
<dbReference type="HOGENOM" id="CLU_033595_0_0_1"/>
<dbReference type="GO" id="GO:1990904">
    <property type="term" value="C:ribonucleoprotein complex"/>
    <property type="evidence" value="ECO:0007669"/>
    <property type="project" value="InterPro"/>
</dbReference>
<organism evidence="7 8">
    <name type="scientific">Leersia perrieri</name>
    <dbReference type="NCBI Taxonomy" id="77586"/>
    <lineage>
        <taxon>Eukaryota</taxon>
        <taxon>Viridiplantae</taxon>
        <taxon>Streptophyta</taxon>
        <taxon>Embryophyta</taxon>
        <taxon>Tracheophyta</taxon>
        <taxon>Spermatophyta</taxon>
        <taxon>Magnoliopsida</taxon>
        <taxon>Liliopsida</taxon>
        <taxon>Poales</taxon>
        <taxon>Poaceae</taxon>
        <taxon>BOP clade</taxon>
        <taxon>Oryzoideae</taxon>
        <taxon>Oryzeae</taxon>
        <taxon>Oryzinae</taxon>
        <taxon>Leersia</taxon>
    </lineage>
</organism>
<dbReference type="EnsemblPlants" id="LPERR08G19040.1">
    <property type="protein sequence ID" value="LPERR08G19040.1"/>
    <property type="gene ID" value="LPERR08G19040"/>
</dbReference>
<feature type="region of interest" description="Disordered" evidence="5">
    <location>
        <begin position="103"/>
        <end position="157"/>
    </location>
</feature>
<reference evidence="7 8" key="1">
    <citation type="submission" date="2012-08" db="EMBL/GenBank/DDBJ databases">
        <title>Oryza genome evolution.</title>
        <authorList>
            <person name="Wing R.A."/>
        </authorList>
    </citation>
    <scope>NUCLEOTIDE SEQUENCE</scope>
</reference>
<dbReference type="PRINTS" id="PR00302">
    <property type="entry name" value="LUPUSLA"/>
</dbReference>
<dbReference type="GO" id="GO:0003729">
    <property type="term" value="F:mRNA binding"/>
    <property type="evidence" value="ECO:0007669"/>
    <property type="project" value="TreeGrafter"/>
</dbReference>
<feature type="region of interest" description="Disordered" evidence="5">
    <location>
        <begin position="66"/>
        <end position="89"/>
    </location>
</feature>
<evidence type="ECO:0000256" key="5">
    <source>
        <dbReference type="SAM" id="MobiDB-lite"/>
    </source>
</evidence>
<accession>A0A0D9XAE4</accession>
<keyword evidence="2 4" id="KW-0694">RNA-binding</keyword>
<sequence>MHRQHTPHHARLRRLVVSASLSLPSPLQSPKFLPFFVYKEAAASEKPLLFSSSLPSRVSASNPIHQSMAQDDAPDSSSTTAASSSAPSAVRLNAAAPEFTPRSAAAAAAGHQHHPRRQHRVAYHHNQPQHPQQQHHHHYQPQYHHHQQHHHQQQWNHYGVEEEGDAAADGAEVLIPEDVAKRVVKQVEFYFSDVNLATTEHLMKFMVRDPEGFVPMSVVASFRKVRELVSERSSLAAVLQTSVELIVSDDGKKVRRRVPFTEADAEEVQSRIVVAENLREEHRYPNLMKIFSAFGSVKSIRTCYPQGGTDAAGTSSGRASKIEMLFANKVHAFVEYKTVEDAEKAVSEFSSGRSWRDGIRVRSLLGCLKQTMGQGRRGGDEVDAADEDDPETTNHPQDYETEDASQLSEAQPDHQADDGNLDKGGMRQGRGRGRGGRGRGRGQYHGHNRDASHPIGTPPSNHSALGDHPSKPPPGPRMPDGTRGFTMGRGKPLNPSNAA</sequence>
<reference evidence="8" key="2">
    <citation type="submission" date="2013-12" db="EMBL/GenBank/DDBJ databases">
        <authorList>
            <person name="Yu Y."/>
            <person name="Lee S."/>
            <person name="de Baynast K."/>
            <person name="Wissotski M."/>
            <person name="Liu L."/>
            <person name="Talag J."/>
            <person name="Goicoechea J."/>
            <person name="Angelova A."/>
            <person name="Jetty R."/>
            <person name="Kudrna D."/>
            <person name="Golser W."/>
            <person name="Rivera L."/>
            <person name="Zhang J."/>
            <person name="Wing R."/>
        </authorList>
    </citation>
    <scope>NUCLEOTIDE SEQUENCE</scope>
</reference>
<dbReference type="eggNOG" id="KOG1855">
    <property type="taxonomic scope" value="Eukaryota"/>
</dbReference>
<feature type="compositionally biased region" description="Low complexity" evidence="5">
    <location>
        <begin position="75"/>
        <end position="89"/>
    </location>
</feature>
<evidence type="ECO:0000259" key="6">
    <source>
        <dbReference type="PROSITE" id="PS50961"/>
    </source>
</evidence>
<dbReference type="InterPro" id="IPR002344">
    <property type="entry name" value="Lupus_La"/>
</dbReference>
<feature type="compositionally biased region" description="Basic and acidic residues" evidence="5">
    <location>
        <begin position="411"/>
        <end position="425"/>
    </location>
</feature>
<dbReference type="Gene3D" id="3.30.70.330">
    <property type="match status" value="1"/>
</dbReference>
<feature type="compositionally biased region" description="Basic residues" evidence="5">
    <location>
        <begin position="111"/>
        <end position="123"/>
    </location>
</feature>
<keyword evidence="3" id="KW-0539">Nucleus</keyword>
<dbReference type="Proteomes" id="UP000032180">
    <property type="component" value="Chromosome 8"/>
</dbReference>
<dbReference type="SUPFAM" id="SSF46785">
    <property type="entry name" value="Winged helix' DNA-binding domain"/>
    <property type="match status" value="1"/>
</dbReference>
<proteinExistence type="predicted"/>
<dbReference type="InterPro" id="IPR035979">
    <property type="entry name" value="RBD_domain_sf"/>
</dbReference>
<name>A0A0D9XAE4_9ORYZ</name>
<dbReference type="PROSITE" id="PS50961">
    <property type="entry name" value="HTH_LA"/>
    <property type="match status" value="1"/>
</dbReference>
<dbReference type="STRING" id="77586.A0A0D9XAE4"/>
<dbReference type="InterPro" id="IPR012677">
    <property type="entry name" value="Nucleotide-bd_a/b_plait_sf"/>
</dbReference>
<dbReference type="AlphaFoldDB" id="A0A0D9XAE4"/>
<evidence type="ECO:0000256" key="4">
    <source>
        <dbReference type="PROSITE-ProRule" id="PRU00332"/>
    </source>
</evidence>
<evidence type="ECO:0000313" key="8">
    <source>
        <dbReference type="Proteomes" id="UP000032180"/>
    </source>
</evidence>
<keyword evidence="8" id="KW-1185">Reference proteome</keyword>
<dbReference type="Gene3D" id="1.10.10.10">
    <property type="entry name" value="Winged helix-like DNA-binding domain superfamily/Winged helix DNA-binding domain"/>
    <property type="match status" value="1"/>
</dbReference>
<dbReference type="SMART" id="SM00715">
    <property type="entry name" value="LA"/>
    <property type="match status" value="1"/>
</dbReference>
<feature type="compositionally biased region" description="Basic residues" evidence="5">
    <location>
        <begin position="429"/>
        <end position="446"/>
    </location>
</feature>
<evidence type="ECO:0000256" key="1">
    <source>
        <dbReference type="ARBA" id="ARBA00004123"/>
    </source>
</evidence>
<dbReference type="InterPro" id="IPR006630">
    <property type="entry name" value="La_HTH"/>
</dbReference>
<reference evidence="7" key="3">
    <citation type="submission" date="2015-04" db="UniProtKB">
        <authorList>
            <consortium name="EnsemblPlants"/>
        </authorList>
    </citation>
    <scope>IDENTIFICATION</scope>
</reference>
<dbReference type="Gramene" id="LPERR08G19040.1">
    <property type="protein sequence ID" value="LPERR08G19040.1"/>
    <property type="gene ID" value="LPERR08G19040"/>
</dbReference>
<feature type="compositionally biased region" description="Basic residues" evidence="5">
    <location>
        <begin position="133"/>
        <end position="152"/>
    </location>
</feature>